<dbReference type="EMBL" id="JACXVP010000009">
    <property type="protein sequence ID" value="KAG5585258.1"/>
    <property type="molecule type" value="Genomic_DNA"/>
</dbReference>
<proteinExistence type="predicted"/>
<keyword evidence="2" id="KW-1185">Reference proteome</keyword>
<protein>
    <submittedName>
        <fullName evidence="1">Uncharacterized protein</fullName>
    </submittedName>
</protein>
<comment type="caution">
    <text evidence="1">The sequence shown here is derived from an EMBL/GenBank/DDBJ whole genome shotgun (WGS) entry which is preliminary data.</text>
</comment>
<name>A0A9J5XBX8_SOLCO</name>
<gene>
    <name evidence="1" type="ORF">H5410_045692</name>
</gene>
<evidence type="ECO:0000313" key="1">
    <source>
        <dbReference type="EMBL" id="KAG5585258.1"/>
    </source>
</evidence>
<dbReference type="AlphaFoldDB" id="A0A9J5XBX8"/>
<sequence>MKYSMEVDGVSTHMTRVLTHGRIRGPQLRMDLRVTRGSGFFKGTPQTSVFCGAMGTFHRGNESCVGSGHLAKLVGIANAVSDPPFCLVHRPYALVFSILAFWNIGQYNSASLIYSTTRLNLLMNRSIVYSKIQVMPHQYQRVSCSQHLPEMQVQVQPKCSNALTKRMIPYSHIMI</sequence>
<dbReference type="Proteomes" id="UP000824120">
    <property type="component" value="Chromosome 9"/>
</dbReference>
<reference evidence="1 2" key="1">
    <citation type="submission" date="2020-09" db="EMBL/GenBank/DDBJ databases">
        <title>De no assembly of potato wild relative species, Solanum commersonii.</title>
        <authorList>
            <person name="Cho K."/>
        </authorList>
    </citation>
    <scope>NUCLEOTIDE SEQUENCE [LARGE SCALE GENOMIC DNA]</scope>
    <source>
        <strain evidence="1">LZ3.2</strain>
        <tissue evidence="1">Leaf</tissue>
    </source>
</reference>
<evidence type="ECO:0000313" key="2">
    <source>
        <dbReference type="Proteomes" id="UP000824120"/>
    </source>
</evidence>
<organism evidence="1 2">
    <name type="scientific">Solanum commersonii</name>
    <name type="common">Commerson's wild potato</name>
    <name type="synonym">Commerson's nightshade</name>
    <dbReference type="NCBI Taxonomy" id="4109"/>
    <lineage>
        <taxon>Eukaryota</taxon>
        <taxon>Viridiplantae</taxon>
        <taxon>Streptophyta</taxon>
        <taxon>Embryophyta</taxon>
        <taxon>Tracheophyta</taxon>
        <taxon>Spermatophyta</taxon>
        <taxon>Magnoliopsida</taxon>
        <taxon>eudicotyledons</taxon>
        <taxon>Gunneridae</taxon>
        <taxon>Pentapetalae</taxon>
        <taxon>asterids</taxon>
        <taxon>lamiids</taxon>
        <taxon>Solanales</taxon>
        <taxon>Solanaceae</taxon>
        <taxon>Solanoideae</taxon>
        <taxon>Solaneae</taxon>
        <taxon>Solanum</taxon>
    </lineage>
</organism>
<accession>A0A9J5XBX8</accession>